<evidence type="ECO:0000313" key="12">
    <source>
        <dbReference type="Proteomes" id="UP000436483"/>
    </source>
</evidence>
<protein>
    <recommendedName>
        <fullName evidence="7 9">Uroporphyrinogen-III synthase</fullName>
        <ecNumber evidence="3 9">4.2.1.75</ecNumber>
    </recommendedName>
</protein>
<proteinExistence type="inferred from homology"/>
<evidence type="ECO:0000256" key="5">
    <source>
        <dbReference type="ARBA" id="ARBA00023244"/>
    </source>
</evidence>
<dbReference type="SUPFAM" id="SSF69618">
    <property type="entry name" value="HemD-like"/>
    <property type="match status" value="1"/>
</dbReference>
<sequence length="241" mass="25075">MRVLLTRPAGQAEELGAVLSAHGIEWLGEPLLRIVPVPWDPGVLAGKAALLVTSANASRELLRVPGVRRDLPTFAVGPATAEPLQAAGFSNVQVAGGTAVSLIAYVRRHADPGAGRFLHLSGFDISLDLGAGLAPAGFTVDRVVVYRAVAVERMNAGVMREIAHARFDAALFLSARTAAVFCSLVIAAGLVEASSRMTAVAISCKVAEVLRPVGFRKIVVAASPSLDGVRDAILRVTAKDA</sequence>
<dbReference type="OrthoDB" id="7163809at2"/>
<dbReference type="CDD" id="cd06578">
    <property type="entry name" value="HemD"/>
    <property type="match status" value="1"/>
</dbReference>
<accession>A0A7X3MP09</accession>
<comment type="catalytic activity">
    <reaction evidence="8 9">
        <text>hydroxymethylbilane = uroporphyrinogen III + H2O</text>
        <dbReference type="Rhea" id="RHEA:18965"/>
        <dbReference type="ChEBI" id="CHEBI:15377"/>
        <dbReference type="ChEBI" id="CHEBI:57308"/>
        <dbReference type="ChEBI" id="CHEBI:57845"/>
        <dbReference type="EC" id="4.2.1.75"/>
    </reaction>
</comment>
<evidence type="ECO:0000313" key="11">
    <source>
        <dbReference type="EMBL" id="MXQ10530.1"/>
    </source>
</evidence>
<organism evidence="11 12">
    <name type="scientific">Microvirga makkahensis</name>
    <dbReference type="NCBI Taxonomy" id="1128670"/>
    <lineage>
        <taxon>Bacteria</taxon>
        <taxon>Pseudomonadati</taxon>
        <taxon>Pseudomonadota</taxon>
        <taxon>Alphaproteobacteria</taxon>
        <taxon>Hyphomicrobiales</taxon>
        <taxon>Methylobacteriaceae</taxon>
        <taxon>Microvirga</taxon>
    </lineage>
</organism>
<reference evidence="11 12" key="1">
    <citation type="submission" date="2019-12" db="EMBL/GenBank/DDBJ databases">
        <authorList>
            <person name="Yuan C.-G."/>
        </authorList>
    </citation>
    <scope>NUCLEOTIDE SEQUENCE [LARGE SCALE GENOMIC DNA]</scope>
    <source>
        <strain evidence="11 12">KCTC 23863</strain>
    </source>
</reference>
<evidence type="ECO:0000256" key="1">
    <source>
        <dbReference type="ARBA" id="ARBA00004772"/>
    </source>
</evidence>
<comment type="function">
    <text evidence="6 9">Catalyzes cyclization of the linear tetrapyrrole, hydroxymethylbilane, to the macrocyclic uroporphyrinogen III.</text>
</comment>
<evidence type="ECO:0000256" key="8">
    <source>
        <dbReference type="ARBA" id="ARBA00048617"/>
    </source>
</evidence>
<evidence type="ECO:0000256" key="9">
    <source>
        <dbReference type="RuleBase" id="RU366031"/>
    </source>
</evidence>
<dbReference type="Proteomes" id="UP000436483">
    <property type="component" value="Unassembled WGS sequence"/>
</dbReference>
<dbReference type="InterPro" id="IPR036108">
    <property type="entry name" value="4pyrrol_syn_uPrphyn_synt_sf"/>
</dbReference>
<dbReference type="GO" id="GO:0006780">
    <property type="term" value="P:uroporphyrinogen III biosynthetic process"/>
    <property type="evidence" value="ECO:0007669"/>
    <property type="project" value="UniProtKB-UniRule"/>
</dbReference>
<dbReference type="EMBL" id="WURB01000002">
    <property type="protein sequence ID" value="MXQ10530.1"/>
    <property type="molecule type" value="Genomic_DNA"/>
</dbReference>
<comment type="similarity">
    <text evidence="2 9">Belongs to the uroporphyrinogen-III synthase family.</text>
</comment>
<comment type="pathway">
    <text evidence="1 9">Porphyrin-containing compound metabolism; protoporphyrin-IX biosynthesis; coproporphyrinogen-III from 5-aminolevulinate: step 3/4.</text>
</comment>
<reference evidence="11 12" key="2">
    <citation type="submission" date="2020-01" db="EMBL/GenBank/DDBJ databases">
        <title>Microvirga sp. nov., an arsenate reduction bacterium isolated from Tibet hotspring sediments.</title>
        <authorList>
            <person name="Xian W.-D."/>
            <person name="Li W.-J."/>
        </authorList>
    </citation>
    <scope>NUCLEOTIDE SEQUENCE [LARGE SCALE GENOMIC DNA]</scope>
    <source>
        <strain evidence="11 12">KCTC 23863</strain>
    </source>
</reference>
<feature type="domain" description="Tetrapyrrole biosynthesis uroporphyrinogen III synthase" evidence="10">
    <location>
        <begin position="14"/>
        <end position="228"/>
    </location>
</feature>
<comment type="caution">
    <text evidence="11">The sequence shown here is derived from an EMBL/GenBank/DDBJ whole genome shotgun (WGS) entry which is preliminary data.</text>
</comment>
<dbReference type="PANTHER" id="PTHR38042">
    <property type="entry name" value="UROPORPHYRINOGEN-III SYNTHASE, CHLOROPLASTIC"/>
    <property type="match status" value="1"/>
</dbReference>
<dbReference type="GO" id="GO:0004852">
    <property type="term" value="F:uroporphyrinogen-III synthase activity"/>
    <property type="evidence" value="ECO:0007669"/>
    <property type="project" value="UniProtKB-UniRule"/>
</dbReference>
<evidence type="ECO:0000256" key="6">
    <source>
        <dbReference type="ARBA" id="ARBA00037589"/>
    </source>
</evidence>
<dbReference type="Gene3D" id="3.40.50.10090">
    <property type="match status" value="2"/>
</dbReference>
<evidence type="ECO:0000259" key="10">
    <source>
        <dbReference type="Pfam" id="PF02602"/>
    </source>
</evidence>
<keyword evidence="12" id="KW-1185">Reference proteome</keyword>
<dbReference type="InterPro" id="IPR003754">
    <property type="entry name" value="4pyrrol_synth_uPrphyn_synth"/>
</dbReference>
<keyword evidence="4 9" id="KW-0456">Lyase</keyword>
<name>A0A7X3MP09_9HYPH</name>
<dbReference type="AlphaFoldDB" id="A0A7X3MP09"/>
<dbReference type="RefSeq" id="WP_160883135.1">
    <property type="nucleotide sequence ID" value="NZ_WURB01000002.1"/>
</dbReference>
<keyword evidence="5 9" id="KW-0627">Porphyrin biosynthesis</keyword>
<dbReference type="Pfam" id="PF02602">
    <property type="entry name" value="HEM4"/>
    <property type="match status" value="1"/>
</dbReference>
<evidence type="ECO:0000256" key="4">
    <source>
        <dbReference type="ARBA" id="ARBA00023239"/>
    </source>
</evidence>
<dbReference type="PANTHER" id="PTHR38042:SF1">
    <property type="entry name" value="UROPORPHYRINOGEN-III SYNTHASE, CHLOROPLASTIC"/>
    <property type="match status" value="1"/>
</dbReference>
<gene>
    <name evidence="11" type="ORF">GR328_03485</name>
</gene>
<dbReference type="InterPro" id="IPR039793">
    <property type="entry name" value="UROS/Hem4"/>
</dbReference>
<evidence type="ECO:0000256" key="2">
    <source>
        <dbReference type="ARBA" id="ARBA00008133"/>
    </source>
</evidence>
<evidence type="ECO:0000256" key="3">
    <source>
        <dbReference type="ARBA" id="ARBA00013109"/>
    </source>
</evidence>
<evidence type="ECO:0000256" key="7">
    <source>
        <dbReference type="ARBA" id="ARBA00040167"/>
    </source>
</evidence>
<dbReference type="UniPathway" id="UPA00251">
    <property type="reaction ID" value="UER00320"/>
</dbReference>
<dbReference type="EC" id="4.2.1.75" evidence="3 9"/>
<dbReference type="GO" id="GO:0006782">
    <property type="term" value="P:protoporphyrinogen IX biosynthetic process"/>
    <property type="evidence" value="ECO:0007669"/>
    <property type="project" value="UniProtKB-UniRule"/>
</dbReference>